<evidence type="ECO:0000256" key="1">
    <source>
        <dbReference type="ARBA" id="ARBA00000402"/>
    </source>
</evidence>
<dbReference type="GO" id="GO:0046872">
    <property type="term" value="F:metal ion binding"/>
    <property type="evidence" value="ECO:0007669"/>
    <property type="project" value="UniProtKB-KW"/>
</dbReference>
<evidence type="ECO:0000256" key="11">
    <source>
        <dbReference type="ARBA" id="ARBA00022801"/>
    </source>
</evidence>
<accession>A0AAD4N6G0</accession>
<dbReference type="Pfam" id="PF12706">
    <property type="entry name" value="Lactamase_B_2"/>
    <property type="match status" value="1"/>
</dbReference>
<dbReference type="AlphaFoldDB" id="A0AAD4N6G0"/>
<dbReference type="EMBL" id="JAKKPZ010000013">
    <property type="protein sequence ID" value="KAI1714534.1"/>
    <property type="molecule type" value="Genomic_DNA"/>
</dbReference>
<feature type="region of interest" description="Disordered" evidence="14">
    <location>
        <begin position="837"/>
        <end position="857"/>
    </location>
</feature>
<keyword evidence="5" id="KW-0808">Transferase</keyword>
<dbReference type="PANTHER" id="PTHR12553:SF49">
    <property type="entry name" value="ZINC PHOSPHODIESTERASE ELAC PROTEIN 2"/>
    <property type="match status" value="1"/>
</dbReference>
<evidence type="ECO:0000256" key="10">
    <source>
        <dbReference type="ARBA" id="ARBA00022759"/>
    </source>
</evidence>
<evidence type="ECO:0000256" key="6">
    <source>
        <dbReference type="ARBA" id="ARBA00022691"/>
    </source>
</evidence>
<dbReference type="CDD" id="cd07718">
    <property type="entry name" value="RNaseZ_ELAC1_ELAC2-C-term-like_MBL-fold"/>
    <property type="match status" value="1"/>
</dbReference>
<feature type="domain" description="SAM-dependent MTase TRM10-type" evidence="15">
    <location>
        <begin position="897"/>
        <end position="1085"/>
    </location>
</feature>
<evidence type="ECO:0000259" key="15">
    <source>
        <dbReference type="PROSITE" id="PS51675"/>
    </source>
</evidence>
<evidence type="ECO:0000256" key="14">
    <source>
        <dbReference type="SAM" id="MobiDB-lite"/>
    </source>
</evidence>
<keyword evidence="11" id="KW-0378">Hydrolase</keyword>
<dbReference type="FunFam" id="3.40.1280.30:FF:000001">
    <property type="entry name" value="tRNA methyltransferase 10 homolog A"/>
    <property type="match status" value="1"/>
</dbReference>
<dbReference type="CDD" id="cd18101">
    <property type="entry name" value="Trm10euk_A"/>
    <property type="match status" value="1"/>
</dbReference>
<dbReference type="InterPro" id="IPR047151">
    <property type="entry name" value="RNZ2-like"/>
</dbReference>
<evidence type="ECO:0000256" key="13">
    <source>
        <dbReference type="ARBA" id="ARBA00048434"/>
    </source>
</evidence>
<keyword evidence="9" id="KW-0479">Metal-binding</keyword>
<comment type="similarity">
    <text evidence="3">Belongs to the RNase Z family.</text>
</comment>
<proteinExistence type="inferred from homology"/>
<dbReference type="Pfam" id="PF23023">
    <property type="entry name" value="Anti-Pycsar_Apyc1"/>
    <property type="match status" value="1"/>
</dbReference>
<evidence type="ECO:0000256" key="5">
    <source>
        <dbReference type="ARBA" id="ARBA00022679"/>
    </source>
</evidence>
<sequence>MKFVLRFAKSIIIKRSGRTFSLMAAPPSKLLKIERNMLRNNSNDAGQSTPATVVSLEVLSSGTAQIGPCAFIRTPLQTYLFNIPEGVYRYGVSLGLRTANTFDIFLTRPCWKRFGGLPGFLLSKYSTTLHTRLHGVTGVHEYLASIRPFLEPDNDLVLNHRGNLTNKGVNGDPYPVKVTEHSYEMGTYEDNVLRVHYIPMFDIDKSPDLRSCAPVDVDVAFLVELKDLPPSIDILKIMKLQIPKGPVIGRLKAGETITLDDGRVIKPEDVQMTPSNSQERTWETVLFVDVESRSKLQSLKSSPILKERLASSKTVDYVVHFTKPEVFCEAEYSKWMKEFGDKCEHLILNGSGAATPLTDGIYFYQNMLNTLDPTTFPKLHISDFRGSIPCEVSMRGSFGMLKDKIDMSDPLQLLNEKLAANPGVKHLIDEHVGMLTAMKETNDKFPSIVVLGTSSAIATRYRNVSSYLLQLHEETYLMIDAGEGTLGQLISLYGPEECDRVLCRIRALYFTHSHQDHTMGLFQLIIKRREAFERQGIPYQPLVIVSGFSIRKSIALFSPVFEDLSKYIVFVDNSVFKKHPTELNSDVQRPISNNFGAIKQPTVIEGEEIDNTMFIPKRLFSKDEWNLASVEAVPVHHIRDSVAYVFVDAKHGRKIVFSGDTQPCNFLVERGKNADVLIHEATFDDSLTQDARRKRHSTMRQAVDIGYRMNAKHIILTHFSSRYTKCPIIPDYVVEQGNISIAMDFMIASFDRLNTYPRLLPIYKKLFAEEIFESQARINKTEMQKNSLNVREVLTMANLLANIVFDDDDKDIAKIKHPISEYRPQNDVLVAPQVSEENRANQQENGPTLSKSQLKKQKKQAKWLETKSLKRKMERIRRKEKKAALRESGADLCLKKPPIRLMSESKCKIRVAVDMAYDKIMSDICIRKTVSQLSYCYATNRRANNPLQYYIVNLREQSKSILDKFSGSHQWDVFVLEDSISEIWRKEDIVYLTAESENVLESLQPDKAYVIGGLLDHNSQKGLCHSIAIDKGYSHARLPIDEFVKMRTRKVLTINQVFEILLRFSESQNWEEAFFSVIPKRKGPERLEKPTGSDEVELSDSTGAREVVELSDSVEMQSACSIIELDED</sequence>
<dbReference type="GO" id="GO:1990180">
    <property type="term" value="P:mitochondrial tRNA 3'-end processing"/>
    <property type="evidence" value="ECO:0007669"/>
    <property type="project" value="TreeGrafter"/>
</dbReference>
<keyword evidence="12" id="KW-0862">Zinc</keyword>
<name>A0AAD4N6G0_9BILA</name>
<keyword evidence="8" id="KW-0540">Nuclease</keyword>
<keyword evidence="4" id="KW-0489">Methyltransferase</keyword>
<dbReference type="GO" id="GO:0052905">
    <property type="term" value="F:tRNA (guanosine(9)-N1)-methyltransferase activity"/>
    <property type="evidence" value="ECO:0007669"/>
    <property type="project" value="UniProtKB-EC"/>
</dbReference>
<keyword evidence="10" id="KW-0255">Endonuclease</keyword>
<dbReference type="Gene3D" id="3.40.1280.30">
    <property type="match status" value="1"/>
</dbReference>
<evidence type="ECO:0000313" key="17">
    <source>
        <dbReference type="Proteomes" id="UP001201812"/>
    </source>
</evidence>
<evidence type="ECO:0000313" key="16">
    <source>
        <dbReference type="EMBL" id="KAI1714534.1"/>
    </source>
</evidence>
<evidence type="ECO:0000256" key="2">
    <source>
        <dbReference type="ARBA" id="ARBA00001947"/>
    </source>
</evidence>
<dbReference type="SUPFAM" id="SSF56281">
    <property type="entry name" value="Metallo-hydrolase/oxidoreductase"/>
    <property type="match status" value="2"/>
</dbReference>
<dbReference type="PROSITE" id="PS51675">
    <property type="entry name" value="SAM_MT_TRM10"/>
    <property type="match status" value="1"/>
</dbReference>
<dbReference type="GO" id="GO:0042781">
    <property type="term" value="F:3'-tRNA processing endoribonuclease activity"/>
    <property type="evidence" value="ECO:0007669"/>
    <property type="project" value="UniProtKB-EC"/>
</dbReference>
<organism evidence="16 17">
    <name type="scientific">Ditylenchus destructor</name>
    <dbReference type="NCBI Taxonomy" id="166010"/>
    <lineage>
        <taxon>Eukaryota</taxon>
        <taxon>Metazoa</taxon>
        <taxon>Ecdysozoa</taxon>
        <taxon>Nematoda</taxon>
        <taxon>Chromadorea</taxon>
        <taxon>Rhabditida</taxon>
        <taxon>Tylenchina</taxon>
        <taxon>Tylenchomorpha</taxon>
        <taxon>Sphaerularioidea</taxon>
        <taxon>Anguinidae</taxon>
        <taxon>Anguininae</taxon>
        <taxon>Ditylenchus</taxon>
    </lineage>
</organism>
<comment type="cofactor">
    <cofactor evidence="2">
        <name>Zn(2+)</name>
        <dbReference type="ChEBI" id="CHEBI:29105"/>
    </cofactor>
</comment>
<dbReference type="GO" id="GO:0032259">
    <property type="term" value="P:methylation"/>
    <property type="evidence" value="ECO:0007669"/>
    <property type="project" value="UniProtKB-KW"/>
</dbReference>
<evidence type="ECO:0000256" key="3">
    <source>
        <dbReference type="ARBA" id="ARBA00007823"/>
    </source>
</evidence>
<dbReference type="InterPro" id="IPR036866">
    <property type="entry name" value="RibonucZ/Hydroxyglut_hydro"/>
</dbReference>
<keyword evidence="7" id="KW-0819">tRNA processing</keyword>
<reference evidence="16" key="1">
    <citation type="submission" date="2022-01" db="EMBL/GenBank/DDBJ databases">
        <title>Genome Sequence Resource for Two Populations of Ditylenchus destructor, the Migratory Endoparasitic Phytonematode.</title>
        <authorList>
            <person name="Zhang H."/>
            <person name="Lin R."/>
            <person name="Xie B."/>
        </authorList>
    </citation>
    <scope>NUCLEOTIDE SEQUENCE</scope>
    <source>
        <strain evidence="16">BazhouSP</strain>
    </source>
</reference>
<keyword evidence="17" id="KW-1185">Reference proteome</keyword>
<evidence type="ECO:0000256" key="7">
    <source>
        <dbReference type="ARBA" id="ARBA00022694"/>
    </source>
</evidence>
<dbReference type="PANTHER" id="PTHR12553">
    <property type="entry name" value="ZINC PHOSPHODIESTERASE ELAC PROTEIN 2"/>
    <property type="match status" value="1"/>
</dbReference>
<dbReference type="InterPro" id="IPR038459">
    <property type="entry name" value="MT_TRM10-typ_sf"/>
</dbReference>
<evidence type="ECO:0000256" key="8">
    <source>
        <dbReference type="ARBA" id="ARBA00022722"/>
    </source>
</evidence>
<dbReference type="InterPro" id="IPR028564">
    <property type="entry name" value="MT_TRM10-typ"/>
</dbReference>
<evidence type="ECO:0000256" key="4">
    <source>
        <dbReference type="ARBA" id="ARBA00022603"/>
    </source>
</evidence>
<dbReference type="GO" id="GO:0005739">
    <property type="term" value="C:mitochondrion"/>
    <property type="evidence" value="ECO:0007669"/>
    <property type="project" value="TreeGrafter"/>
</dbReference>
<dbReference type="Pfam" id="PF13691">
    <property type="entry name" value="Lactamase_B_4"/>
    <property type="match status" value="1"/>
</dbReference>
<protein>
    <submittedName>
        <fullName evidence="16">tRNA (Guanine-1)-methyltransferase domain-containing protein</fullName>
    </submittedName>
</protein>
<evidence type="ECO:0000256" key="12">
    <source>
        <dbReference type="ARBA" id="ARBA00022833"/>
    </source>
</evidence>
<dbReference type="InterPro" id="IPR027794">
    <property type="entry name" value="tRNase_Z_dom"/>
</dbReference>
<dbReference type="Proteomes" id="UP001201812">
    <property type="component" value="Unassembled WGS sequence"/>
</dbReference>
<gene>
    <name evidence="16" type="ORF">DdX_08633</name>
</gene>
<dbReference type="InterPro" id="IPR001279">
    <property type="entry name" value="Metallo-B-lactamas"/>
</dbReference>
<keyword evidence="6" id="KW-0949">S-adenosyl-L-methionine</keyword>
<comment type="catalytic activity">
    <reaction evidence="13">
        <text>guanosine(9) in tRNA + S-adenosyl-L-methionine = N(1)-methylguanosine(9) in tRNA + S-adenosyl-L-homocysteine + H(+)</text>
        <dbReference type="Rhea" id="RHEA:43156"/>
        <dbReference type="Rhea" id="RHEA-COMP:10367"/>
        <dbReference type="Rhea" id="RHEA-COMP:10368"/>
        <dbReference type="ChEBI" id="CHEBI:15378"/>
        <dbReference type="ChEBI" id="CHEBI:57856"/>
        <dbReference type="ChEBI" id="CHEBI:59789"/>
        <dbReference type="ChEBI" id="CHEBI:73542"/>
        <dbReference type="ChEBI" id="CHEBI:74269"/>
        <dbReference type="EC" id="2.1.1.221"/>
    </reaction>
</comment>
<comment type="caution">
    <text evidence="16">The sequence shown here is derived from an EMBL/GenBank/DDBJ whole genome shotgun (WGS) entry which is preliminary data.</text>
</comment>
<comment type="catalytic activity">
    <reaction evidence="1">
        <text>Endonucleolytic cleavage of RNA, removing extra 3' nucleotides from tRNA precursor, generating 3' termini of tRNAs. A 3'-hydroxy group is left at the tRNA terminus and a 5'-phosphoryl group is left at the trailer molecule.</text>
        <dbReference type="EC" id="3.1.26.11"/>
    </reaction>
</comment>
<evidence type="ECO:0000256" key="9">
    <source>
        <dbReference type="ARBA" id="ARBA00022723"/>
    </source>
</evidence>
<dbReference type="SMART" id="SM00849">
    <property type="entry name" value="Lactamase_B"/>
    <property type="match status" value="1"/>
</dbReference>
<dbReference type="Gene3D" id="3.60.15.10">
    <property type="entry name" value="Ribonuclease Z/Hydroxyacylglutathione hydrolase-like"/>
    <property type="match status" value="2"/>
</dbReference>